<comment type="caution">
    <text evidence="11">The sequence shown here is derived from an EMBL/GenBank/DDBJ whole genome shotgun (WGS) entry which is preliminary data.</text>
</comment>
<dbReference type="EMBL" id="BLSA01000076">
    <property type="protein sequence ID" value="GFP32430.1"/>
    <property type="molecule type" value="Genomic_DNA"/>
</dbReference>
<comment type="catalytic activity">
    <reaction evidence="7 8">
        <text>L-glutamyl-tRNA(Gln) + L-glutamine + ATP + H2O = L-glutaminyl-tRNA(Gln) + L-glutamate + ADP + phosphate + H(+)</text>
        <dbReference type="Rhea" id="RHEA:17521"/>
        <dbReference type="Rhea" id="RHEA-COMP:9681"/>
        <dbReference type="Rhea" id="RHEA-COMP:9684"/>
        <dbReference type="ChEBI" id="CHEBI:15377"/>
        <dbReference type="ChEBI" id="CHEBI:15378"/>
        <dbReference type="ChEBI" id="CHEBI:29985"/>
        <dbReference type="ChEBI" id="CHEBI:30616"/>
        <dbReference type="ChEBI" id="CHEBI:43474"/>
        <dbReference type="ChEBI" id="CHEBI:58359"/>
        <dbReference type="ChEBI" id="CHEBI:78520"/>
        <dbReference type="ChEBI" id="CHEBI:78521"/>
        <dbReference type="ChEBI" id="CHEBI:456216"/>
        <dbReference type="EC" id="6.3.5.7"/>
    </reaction>
</comment>
<dbReference type="AlphaFoldDB" id="A0A6V8PJW3"/>
<dbReference type="GO" id="GO:0006412">
    <property type="term" value="P:translation"/>
    <property type="evidence" value="ECO:0007669"/>
    <property type="project" value="UniProtKB-UniRule"/>
</dbReference>
<comment type="function">
    <text evidence="6 8">Allows the formation of correctly charged Gln-tRNA(Gln) through the transamidation of misacylated Glu-tRNA(Gln) in organisms which lack glutaminyl-tRNA synthetase. The reaction takes place in the presence of glutamine and ATP through an activated gamma-phospho-Glu-tRNA(Gln).</text>
</comment>
<keyword evidence="5 8" id="KW-0648">Protein biosynthesis</keyword>
<dbReference type="InterPro" id="IPR000120">
    <property type="entry name" value="Amidase"/>
</dbReference>
<dbReference type="HAMAP" id="MF_00120">
    <property type="entry name" value="GatA"/>
    <property type="match status" value="1"/>
</dbReference>
<dbReference type="GO" id="GO:0005524">
    <property type="term" value="F:ATP binding"/>
    <property type="evidence" value="ECO:0007669"/>
    <property type="project" value="UniProtKB-KW"/>
</dbReference>
<evidence type="ECO:0000256" key="7">
    <source>
        <dbReference type="ARBA" id="ARBA00047407"/>
    </source>
</evidence>
<comment type="subunit">
    <text evidence="8">Heterotrimer of A, B and C subunits.</text>
</comment>
<evidence type="ECO:0000256" key="6">
    <source>
        <dbReference type="ARBA" id="ARBA00025295"/>
    </source>
</evidence>
<feature type="active site" description="Acyl-ester intermediate" evidence="8">
    <location>
        <position position="178"/>
    </location>
</feature>
<evidence type="ECO:0000313" key="11">
    <source>
        <dbReference type="EMBL" id="GFP32430.1"/>
    </source>
</evidence>
<evidence type="ECO:0000259" key="10">
    <source>
        <dbReference type="Pfam" id="PF01425"/>
    </source>
</evidence>
<keyword evidence="4 8" id="KW-0067">ATP-binding</keyword>
<keyword evidence="2 8" id="KW-0436">Ligase</keyword>
<dbReference type="GO" id="GO:0030956">
    <property type="term" value="C:glutamyl-tRNA(Gln) amidotransferase complex"/>
    <property type="evidence" value="ECO:0007669"/>
    <property type="project" value="InterPro"/>
</dbReference>
<feature type="active site" description="Charge relay system" evidence="8">
    <location>
        <position position="79"/>
    </location>
</feature>
<sequence length="637" mass="70800">MELWDMKGHQLAEMIQKKEVSVSEVTRSVLDRIRFLEPLLNCYITVLEEESQTLARQIDKYIAQEGHPAPLTGLPMAVKDLICTRGVRTTCGSRILDNYLPVYDATVIQKLKDQHYLSVGKANMDEFAMGSSTENSYYGPTRNPWDTETVPGGSSGGSAAAVAAGEAIVALGSDTGGSIRQPASLCGVVGLKPTYGLVSRYGLVAFASSLDQIGPITRDVQDAAMVLNAIAGHDVMDSTSVKREIPDYTKALVDDVRGLKIGVPQELMVEGVEMKVRDSVNQAIELLVSLGAFCEETSLPYLEHSLSAYYIIAPAEASANLARYDGVKYGHRARGSRNIREMYKKTRSEGFGAEVKRRIMLGTYALSAGYYEAYYGQAQKVRTLIVNDFRQAFQKYDVLVSPTSPTVAFKIGEKVDNPLQMYLSDVCTIPVNLEHLPDFNRLLILSALRSGQLINYSDLSRDLGLPFTTLRRYMGLLELSYQVFLVRPYFANIGKRMVKTPKLYFGDTGMACHLAVVENWSVLERQGRTGALVETWVAGELRKLLSLSDHRMQLMFWRTHTGQEVDFLIERGEELAAIEVKWSQQIDERDLASLHSCSRDLGKRIRLSLVLYPGNNTVAFDARTVAIPMSIFFGIEK</sequence>
<keyword evidence="3 8" id="KW-0547">Nucleotide-binding</keyword>
<dbReference type="InterPro" id="IPR004412">
    <property type="entry name" value="GatA"/>
</dbReference>
<protein>
    <recommendedName>
        <fullName evidence="8">Glutamyl-tRNA(Gln) amidotransferase subunit A</fullName>
        <shortName evidence="8">Glu-ADT subunit A</shortName>
        <ecNumber evidence="8">6.3.5.7</ecNumber>
    </recommendedName>
</protein>
<dbReference type="Pfam" id="PF01425">
    <property type="entry name" value="Amidase"/>
    <property type="match status" value="1"/>
</dbReference>
<accession>A0A6V8PJW3</accession>
<evidence type="ECO:0000256" key="1">
    <source>
        <dbReference type="ARBA" id="ARBA00008069"/>
    </source>
</evidence>
<evidence type="ECO:0000256" key="8">
    <source>
        <dbReference type="HAMAP-Rule" id="MF_00120"/>
    </source>
</evidence>
<dbReference type="PANTHER" id="PTHR11895:SF151">
    <property type="entry name" value="GLUTAMYL-TRNA(GLN) AMIDOTRANSFERASE SUBUNIT A"/>
    <property type="match status" value="1"/>
</dbReference>
<dbReference type="PANTHER" id="PTHR11895">
    <property type="entry name" value="TRANSAMIDASE"/>
    <property type="match status" value="1"/>
</dbReference>
<dbReference type="InterPro" id="IPR020556">
    <property type="entry name" value="Amidase_CS"/>
</dbReference>
<dbReference type="GO" id="GO:0016740">
    <property type="term" value="F:transferase activity"/>
    <property type="evidence" value="ECO:0007669"/>
    <property type="project" value="UniProtKB-KW"/>
</dbReference>
<reference evidence="11 12" key="1">
    <citation type="journal article" date="2020" name="Front. Microbiol.">
        <title>Single-cell genomics of novel Actinobacteria with the Wood-Ljungdahl pathway discovered in a serpentinizing system.</title>
        <authorList>
            <person name="Merino N."/>
            <person name="Kawai M."/>
            <person name="Boyd E.S."/>
            <person name="Colman D.R."/>
            <person name="McGlynn S.E."/>
            <person name="Nealson K.H."/>
            <person name="Kurokawa K."/>
            <person name="Hongoh Y."/>
        </authorList>
    </citation>
    <scope>NUCLEOTIDE SEQUENCE [LARGE SCALE GENOMIC DNA]</scope>
    <source>
        <strain evidence="11 12">S42</strain>
    </source>
</reference>
<dbReference type="EC" id="6.3.5.7" evidence="8"/>
<gene>
    <name evidence="8" type="primary">gatA</name>
    <name evidence="11" type="ORF">HKBW3S42_00735</name>
</gene>
<feature type="region of interest" description="Disordered" evidence="9">
    <location>
        <begin position="138"/>
        <end position="157"/>
    </location>
</feature>
<evidence type="ECO:0000256" key="3">
    <source>
        <dbReference type="ARBA" id="ARBA00022741"/>
    </source>
</evidence>
<evidence type="ECO:0000313" key="12">
    <source>
        <dbReference type="Proteomes" id="UP000568877"/>
    </source>
</evidence>
<dbReference type="SUPFAM" id="SSF75304">
    <property type="entry name" value="Amidase signature (AS) enzymes"/>
    <property type="match status" value="1"/>
</dbReference>
<evidence type="ECO:0000256" key="5">
    <source>
        <dbReference type="ARBA" id="ARBA00022917"/>
    </source>
</evidence>
<proteinExistence type="inferred from homology"/>
<dbReference type="PROSITE" id="PS00571">
    <property type="entry name" value="AMIDASES"/>
    <property type="match status" value="1"/>
</dbReference>
<comment type="similarity">
    <text evidence="1 8">Belongs to the amidase family. GatA subfamily.</text>
</comment>
<evidence type="ECO:0000256" key="4">
    <source>
        <dbReference type="ARBA" id="ARBA00022840"/>
    </source>
</evidence>
<feature type="domain" description="Amidase" evidence="10">
    <location>
        <begin position="24"/>
        <end position="440"/>
    </location>
</feature>
<evidence type="ECO:0000256" key="9">
    <source>
        <dbReference type="SAM" id="MobiDB-lite"/>
    </source>
</evidence>
<dbReference type="GO" id="GO:0050567">
    <property type="term" value="F:glutaminyl-tRNA synthase (glutamine-hydrolyzing) activity"/>
    <property type="evidence" value="ECO:0007669"/>
    <property type="project" value="UniProtKB-UniRule"/>
</dbReference>
<dbReference type="Proteomes" id="UP000568877">
    <property type="component" value="Unassembled WGS sequence"/>
</dbReference>
<evidence type="ECO:0000256" key="2">
    <source>
        <dbReference type="ARBA" id="ARBA00022598"/>
    </source>
</evidence>
<organism evidence="11 12">
    <name type="scientific">Candidatus Hakubella thermalkaliphila</name>
    <dbReference type="NCBI Taxonomy" id="2754717"/>
    <lineage>
        <taxon>Bacteria</taxon>
        <taxon>Bacillati</taxon>
        <taxon>Actinomycetota</taxon>
        <taxon>Actinomycetota incertae sedis</taxon>
        <taxon>Candidatus Hakubellales</taxon>
        <taxon>Candidatus Hakubellaceae</taxon>
        <taxon>Candidatus Hakubella</taxon>
    </lineage>
</organism>
<dbReference type="NCBIfam" id="TIGR00132">
    <property type="entry name" value="gatA"/>
    <property type="match status" value="1"/>
</dbReference>
<dbReference type="Gene3D" id="3.90.1300.10">
    <property type="entry name" value="Amidase signature (AS) domain"/>
    <property type="match status" value="1"/>
</dbReference>
<dbReference type="InterPro" id="IPR023631">
    <property type="entry name" value="Amidase_dom"/>
</dbReference>
<name>A0A6V8PJW3_9ACTN</name>
<feature type="active site" description="Charge relay system" evidence="8">
    <location>
        <position position="154"/>
    </location>
</feature>
<keyword evidence="11" id="KW-0808">Transferase</keyword>
<dbReference type="InterPro" id="IPR036928">
    <property type="entry name" value="AS_sf"/>
</dbReference>